<sequence length="416" mass="47520">MSIETILISLSVIQILLIIFLVIKFLSQKSERDFNQLEISQLKQEFAQQMAANRTEIQEGLLRQFGLVFDSLRANSKEQSEVLKDFGTIFRENVKEFNELQREKFQDLIFKQERMLASTEERLDKMRETVDEKLQKTLEARLGQSFELVTNQLLAVQKGLGEMQNLATGVGDLKRVLSNVKSRGVLGEYQLHGILENILSPEQYASNVSVKKGNSERVEFAIKMPGSKEDGPVYLPIDAKFPQETFYRLQDAYDTGDKLIIDLARADLFKAIRKAAQDISQKYLHPPFTTDFAMLFLPMESLYAEVLREPNLAQSLQKDYKIIITGPTTLAAMLNSLQMGFRTLAIQERSSEVWKVLGAVKSEFSKFGDLISKAQKKIIEAHTDLDELVGTRTRVIQRKLKEVEIMPEDEGRKLLE</sequence>
<dbReference type="Pfam" id="PF02646">
    <property type="entry name" value="RmuC"/>
    <property type="match status" value="1"/>
</dbReference>
<feature type="transmembrane region" description="Helical" evidence="6">
    <location>
        <begin position="6"/>
        <end position="26"/>
    </location>
</feature>
<keyword evidence="6" id="KW-0472">Membrane</keyword>
<protein>
    <submittedName>
        <fullName evidence="7">DNA recombination protein RmuC</fullName>
    </submittedName>
</protein>
<keyword evidence="8" id="KW-1185">Reference proteome</keyword>
<evidence type="ECO:0000313" key="7">
    <source>
        <dbReference type="EMBL" id="MCR9016671.1"/>
    </source>
</evidence>
<gene>
    <name evidence="7" type="ORF">NU887_16650</name>
</gene>
<dbReference type="EMBL" id="JANSUY010000017">
    <property type="protein sequence ID" value="MCR9016671.1"/>
    <property type="molecule type" value="Genomic_DNA"/>
</dbReference>
<comment type="similarity">
    <text evidence="2">Belongs to the RmuC family.</text>
</comment>
<dbReference type="Proteomes" id="UP001142175">
    <property type="component" value="Unassembled WGS sequence"/>
</dbReference>
<evidence type="ECO:0000256" key="5">
    <source>
        <dbReference type="SAM" id="Coils"/>
    </source>
</evidence>
<evidence type="ECO:0000313" key="8">
    <source>
        <dbReference type="Proteomes" id="UP001142175"/>
    </source>
</evidence>
<feature type="coiled-coil region" evidence="5">
    <location>
        <begin position="109"/>
        <end position="136"/>
    </location>
</feature>
<evidence type="ECO:0000256" key="2">
    <source>
        <dbReference type="ARBA" id="ARBA00009840"/>
    </source>
</evidence>
<evidence type="ECO:0000256" key="3">
    <source>
        <dbReference type="ARBA" id="ARBA00023054"/>
    </source>
</evidence>
<evidence type="ECO:0000256" key="6">
    <source>
        <dbReference type="SAM" id="Phobius"/>
    </source>
</evidence>
<reference evidence="7" key="1">
    <citation type="submission" date="2022-08" db="EMBL/GenBank/DDBJ databases">
        <authorList>
            <person name="Zhang D."/>
        </authorList>
    </citation>
    <scope>NUCLEOTIDE SEQUENCE</scope>
    <source>
        <strain evidence="7">XJ19-11</strain>
    </source>
</reference>
<evidence type="ECO:0000256" key="1">
    <source>
        <dbReference type="ARBA" id="ARBA00003416"/>
    </source>
</evidence>
<dbReference type="PANTHER" id="PTHR30563">
    <property type="entry name" value="DNA RECOMBINATION PROTEIN RMUC"/>
    <property type="match status" value="1"/>
</dbReference>
<keyword evidence="6" id="KW-0812">Transmembrane</keyword>
<name>A0A9X2T2B2_9BACT</name>
<keyword evidence="4" id="KW-0233">DNA recombination</keyword>
<dbReference type="InterPro" id="IPR003798">
    <property type="entry name" value="DNA_recombination_RmuC"/>
</dbReference>
<dbReference type="RefSeq" id="WP_258424518.1">
    <property type="nucleotide sequence ID" value="NZ_JANSUY010000017.1"/>
</dbReference>
<keyword evidence="3 5" id="KW-0175">Coiled coil</keyword>
<proteinExistence type="inferred from homology"/>
<organism evidence="7 8">
    <name type="scientific">Aquiflexum gelatinilyticum</name>
    <dbReference type="NCBI Taxonomy" id="2961943"/>
    <lineage>
        <taxon>Bacteria</taxon>
        <taxon>Pseudomonadati</taxon>
        <taxon>Bacteroidota</taxon>
        <taxon>Cytophagia</taxon>
        <taxon>Cytophagales</taxon>
        <taxon>Cyclobacteriaceae</taxon>
        <taxon>Aquiflexum</taxon>
    </lineage>
</organism>
<comment type="function">
    <text evidence="1">Involved in DNA recombination.</text>
</comment>
<keyword evidence="6" id="KW-1133">Transmembrane helix</keyword>
<accession>A0A9X2T2B2</accession>
<dbReference type="PANTHER" id="PTHR30563:SF0">
    <property type="entry name" value="DNA RECOMBINATION PROTEIN RMUC"/>
    <property type="match status" value="1"/>
</dbReference>
<dbReference type="AlphaFoldDB" id="A0A9X2T2B2"/>
<comment type="caution">
    <text evidence="7">The sequence shown here is derived from an EMBL/GenBank/DDBJ whole genome shotgun (WGS) entry which is preliminary data.</text>
</comment>
<evidence type="ECO:0000256" key="4">
    <source>
        <dbReference type="ARBA" id="ARBA00023172"/>
    </source>
</evidence>
<dbReference type="GO" id="GO:0006310">
    <property type="term" value="P:DNA recombination"/>
    <property type="evidence" value="ECO:0007669"/>
    <property type="project" value="UniProtKB-KW"/>
</dbReference>